<gene>
    <name evidence="2" type="ORF">LCGC14_1059120</name>
</gene>
<dbReference type="AlphaFoldDB" id="A0A0F9QSH0"/>
<dbReference type="GO" id="GO:0006313">
    <property type="term" value="P:DNA transposition"/>
    <property type="evidence" value="ECO:0007669"/>
    <property type="project" value="InterPro"/>
</dbReference>
<sequence length="497" mass="58937">MIIILYRIKPSIYQTQLTDFIGIKSMEKYDMNIPKDYRIARKRFRWISIHPTWGAHAKQTPKILPKSQKKLIDFIQWVPRLKGKYLYRFPNVRIARFEDYGEGKISKKEWDMHRYLKGFNGFFENLFELNDFSYFDELQETLETKGVSFKNLFIKDIFAYELLRINLGFKNYSGIEKMGKFTGRPPLFSITHDPHFFPTASDLSFVLNKIPAKALFSFFQQLVQECIETRIIVPRILIWDGQFIRSNCNNNKTENKLTYNDPDAGYCRHNGVKKGVGYDPGILYAHCNNRWLPLYFKMFPGNRNDIIAFRKTLNDFFASTKHQWQVIIADSGPYSLQNLEDSQAKGLLPIIRSRRNIKTHPVRELKKGYYFNTDFIPKEWSDEYFLKIYNFRPMIEQGNSYNNTYYNASRMNTRGFEAAIRLRSSIYVLELLKALTAYKLGRPDLLMKPSAFEASRYLNFQVMLPFLAVDSGFIIFENEVYKNRQNTLHYRNRRKKK</sequence>
<dbReference type="InterPro" id="IPR002559">
    <property type="entry name" value="Transposase_11"/>
</dbReference>
<proteinExistence type="predicted"/>
<comment type="caution">
    <text evidence="2">The sequence shown here is derived from an EMBL/GenBank/DDBJ whole genome shotgun (WGS) entry which is preliminary data.</text>
</comment>
<protein>
    <recommendedName>
        <fullName evidence="1">Transposase IS4-like domain-containing protein</fullName>
    </recommendedName>
</protein>
<dbReference type="EMBL" id="LAZR01004483">
    <property type="protein sequence ID" value="KKN08198.1"/>
    <property type="molecule type" value="Genomic_DNA"/>
</dbReference>
<dbReference type="Pfam" id="PF01609">
    <property type="entry name" value="DDE_Tnp_1"/>
    <property type="match status" value="1"/>
</dbReference>
<dbReference type="GO" id="GO:0003677">
    <property type="term" value="F:DNA binding"/>
    <property type="evidence" value="ECO:0007669"/>
    <property type="project" value="InterPro"/>
</dbReference>
<accession>A0A0F9QSH0</accession>
<evidence type="ECO:0000259" key="1">
    <source>
        <dbReference type="Pfam" id="PF01609"/>
    </source>
</evidence>
<dbReference type="GO" id="GO:0004803">
    <property type="term" value="F:transposase activity"/>
    <property type="evidence" value="ECO:0007669"/>
    <property type="project" value="InterPro"/>
</dbReference>
<reference evidence="2" key="1">
    <citation type="journal article" date="2015" name="Nature">
        <title>Complex archaea that bridge the gap between prokaryotes and eukaryotes.</title>
        <authorList>
            <person name="Spang A."/>
            <person name="Saw J.H."/>
            <person name="Jorgensen S.L."/>
            <person name="Zaremba-Niedzwiedzka K."/>
            <person name="Martijn J."/>
            <person name="Lind A.E."/>
            <person name="van Eijk R."/>
            <person name="Schleper C."/>
            <person name="Guy L."/>
            <person name="Ettema T.J."/>
        </authorList>
    </citation>
    <scope>NUCLEOTIDE SEQUENCE</scope>
</reference>
<feature type="domain" description="Transposase IS4-like" evidence="1">
    <location>
        <begin position="234"/>
        <end position="419"/>
    </location>
</feature>
<organism evidence="2">
    <name type="scientific">marine sediment metagenome</name>
    <dbReference type="NCBI Taxonomy" id="412755"/>
    <lineage>
        <taxon>unclassified sequences</taxon>
        <taxon>metagenomes</taxon>
        <taxon>ecological metagenomes</taxon>
    </lineage>
</organism>
<name>A0A0F9QSH0_9ZZZZ</name>
<evidence type="ECO:0000313" key="2">
    <source>
        <dbReference type="EMBL" id="KKN08198.1"/>
    </source>
</evidence>